<name>A0ABW4P277_9NOCA</name>
<comment type="caution">
    <text evidence="1">The sequence shown here is derived from an EMBL/GenBank/DDBJ whole genome shotgun (WGS) entry which is preliminary data.</text>
</comment>
<sequence>MEGIESLARAVVERRRRLNLTLDQVKAAGGPSDVTTGKIEKAQIPEPSARTLRRLDVALRWVDGSAARVLTGSAPVPVEDLSSPGGVDADADSVTLSLALVGDLSDLAKRYEQLASDHRGEPFAVELGRVNERFDLLVDRIMRAWLTVQLERRTKSPGAGHAAGHAIGDPVVEMLLGDYLDRSSQPPTAEDADDLRYLRWLTGRADDVDTPTQQRYLARWRARQETAG</sequence>
<protein>
    <submittedName>
        <fullName evidence="1">XRE family transcriptional regulator</fullName>
    </submittedName>
</protein>
<gene>
    <name evidence="1" type="ORF">ACFSJG_07570</name>
</gene>
<accession>A0ABW4P277</accession>
<dbReference type="EMBL" id="JBHUFB010000009">
    <property type="protein sequence ID" value="MFD1812066.1"/>
    <property type="molecule type" value="Genomic_DNA"/>
</dbReference>
<keyword evidence="2" id="KW-1185">Reference proteome</keyword>
<dbReference type="RefSeq" id="WP_378484587.1">
    <property type="nucleotide sequence ID" value="NZ_JBHUFB010000009.1"/>
</dbReference>
<organism evidence="1 2">
    <name type="scientific">Rhodococcus gannanensis</name>
    <dbReference type="NCBI Taxonomy" id="1960308"/>
    <lineage>
        <taxon>Bacteria</taxon>
        <taxon>Bacillati</taxon>
        <taxon>Actinomycetota</taxon>
        <taxon>Actinomycetes</taxon>
        <taxon>Mycobacteriales</taxon>
        <taxon>Nocardiaceae</taxon>
        <taxon>Rhodococcus</taxon>
    </lineage>
</organism>
<dbReference type="Proteomes" id="UP001597286">
    <property type="component" value="Unassembled WGS sequence"/>
</dbReference>
<proteinExistence type="predicted"/>
<evidence type="ECO:0000313" key="1">
    <source>
        <dbReference type="EMBL" id="MFD1812066.1"/>
    </source>
</evidence>
<reference evidence="2" key="1">
    <citation type="journal article" date="2019" name="Int. J. Syst. Evol. Microbiol.">
        <title>The Global Catalogue of Microorganisms (GCM) 10K type strain sequencing project: providing services to taxonomists for standard genome sequencing and annotation.</title>
        <authorList>
            <consortium name="The Broad Institute Genomics Platform"/>
            <consortium name="The Broad Institute Genome Sequencing Center for Infectious Disease"/>
            <person name="Wu L."/>
            <person name="Ma J."/>
        </authorList>
    </citation>
    <scope>NUCLEOTIDE SEQUENCE [LARGE SCALE GENOMIC DNA]</scope>
    <source>
        <strain evidence="2">DT72</strain>
    </source>
</reference>
<evidence type="ECO:0000313" key="2">
    <source>
        <dbReference type="Proteomes" id="UP001597286"/>
    </source>
</evidence>